<dbReference type="EMBL" id="FNGY01000015">
    <property type="protein sequence ID" value="SDO44986.1"/>
    <property type="molecule type" value="Genomic_DNA"/>
</dbReference>
<keyword evidence="1" id="KW-0732">Signal</keyword>
<dbReference type="Proteomes" id="UP000183200">
    <property type="component" value="Unassembled WGS sequence"/>
</dbReference>
<proteinExistence type="predicted"/>
<evidence type="ECO:0000256" key="1">
    <source>
        <dbReference type="SAM" id="SignalP"/>
    </source>
</evidence>
<protein>
    <recommendedName>
        <fullName evidence="4">DUF4465 domain-containing protein</fullName>
    </recommendedName>
</protein>
<organism evidence="2 3">
    <name type="scientific">Pedobacter steynii</name>
    <dbReference type="NCBI Taxonomy" id="430522"/>
    <lineage>
        <taxon>Bacteria</taxon>
        <taxon>Pseudomonadati</taxon>
        <taxon>Bacteroidota</taxon>
        <taxon>Sphingobacteriia</taxon>
        <taxon>Sphingobacteriales</taxon>
        <taxon>Sphingobacteriaceae</taxon>
        <taxon>Pedobacter</taxon>
    </lineage>
</organism>
<dbReference type="InterPro" id="IPR027828">
    <property type="entry name" value="DUF4465"/>
</dbReference>
<dbReference type="PROSITE" id="PS51257">
    <property type="entry name" value="PROKAR_LIPOPROTEIN"/>
    <property type="match status" value="1"/>
</dbReference>
<dbReference type="AlphaFoldDB" id="A0A1H0JMP1"/>
<name>A0A1H0JMP1_9SPHI</name>
<feature type="chain" id="PRO_5010303464" description="DUF4465 domain-containing protein" evidence="1">
    <location>
        <begin position="22"/>
        <end position="308"/>
    </location>
</feature>
<evidence type="ECO:0000313" key="2">
    <source>
        <dbReference type="EMBL" id="SDO44986.1"/>
    </source>
</evidence>
<dbReference type="RefSeq" id="WP_083362126.1">
    <property type="nucleotide sequence ID" value="NZ_FNGY01000015.1"/>
</dbReference>
<feature type="signal peptide" evidence="1">
    <location>
        <begin position="1"/>
        <end position="21"/>
    </location>
</feature>
<sequence length="308" mass="32743">MKKSLINKTLLIATISLGVLASCTKQNDLIPEIPSQKKSLAGPQKSLLSSYTITFEGIGSSYMANNTSYGDNAYSSWAGTQIAPYVHSPSNLKFAIKGAGGGSPVDYWNGGFVVSDWNNKSNAPGKTGDWWYSYLNQCSVYSGTDGAKNGGYAGSSNFAVMFGYVDSYNSSYATRPKLDFTSGSGVVEGMYVCLSSYTYGVIQNGNTFGSGVATPLKDIAGGTGYLKLLAYGFDSNGATNNGDPVEIDLARYNNHLPVAGPLTSWTYFDLSDLGNVTRIEFNIEGNDSGSYGLNSPAYVCIDNVKVTL</sequence>
<dbReference type="Pfam" id="PF14717">
    <property type="entry name" value="DUF4465"/>
    <property type="match status" value="1"/>
</dbReference>
<evidence type="ECO:0000313" key="3">
    <source>
        <dbReference type="Proteomes" id="UP000183200"/>
    </source>
</evidence>
<accession>A0A1H0JMP1</accession>
<gene>
    <name evidence="2" type="ORF">SAMN05421820_11521</name>
</gene>
<evidence type="ECO:0008006" key="4">
    <source>
        <dbReference type="Google" id="ProtNLM"/>
    </source>
</evidence>
<reference evidence="3" key="1">
    <citation type="submission" date="2016-10" db="EMBL/GenBank/DDBJ databases">
        <authorList>
            <person name="Varghese N."/>
            <person name="Submissions S."/>
        </authorList>
    </citation>
    <scope>NUCLEOTIDE SEQUENCE [LARGE SCALE GENOMIC DNA]</scope>
    <source>
        <strain evidence="3">DSM 19110</strain>
    </source>
</reference>
<dbReference type="OrthoDB" id="975232at2"/>
<keyword evidence="3" id="KW-1185">Reference proteome</keyword>
<dbReference type="Gene3D" id="2.60.120.1350">
    <property type="entry name" value="Protein of unknown function DUF4465"/>
    <property type="match status" value="1"/>
</dbReference>